<dbReference type="EMBL" id="OX597821">
    <property type="protein sequence ID" value="CAI9726966.1"/>
    <property type="molecule type" value="Genomic_DNA"/>
</dbReference>
<evidence type="ECO:0000313" key="2">
    <source>
        <dbReference type="Proteomes" id="UP001162480"/>
    </source>
</evidence>
<gene>
    <name evidence="1" type="ORF">OCTVUL_1B011111</name>
</gene>
<name>A0AA36F5W5_OCTVU</name>
<organism evidence="1 2">
    <name type="scientific">Octopus vulgaris</name>
    <name type="common">Common octopus</name>
    <dbReference type="NCBI Taxonomy" id="6645"/>
    <lineage>
        <taxon>Eukaryota</taxon>
        <taxon>Metazoa</taxon>
        <taxon>Spiralia</taxon>
        <taxon>Lophotrochozoa</taxon>
        <taxon>Mollusca</taxon>
        <taxon>Cephalopoda</taxon>
        <taxon>Coleoidea</taxon>
        <taxon>Octopodiformes</taxon>
        <taxon>Octopoda</taxon>
        <taxon>Incirrata</taxon>
        <taxon>Octopodidae</taxon>
        <taxon>Octopus</taxon>
    </lineage>
</organism>
<sequence>MNTIPNHSYKHFAMFSKIIDLLEELSEWKSPVSVFIWVQRRGKSDKKPDLITQPELSDLVGELTLTKQQSEVLTSRLQQWKLLDKDAHVTVFRKHSADLQQFFTLENNLTYCNNLRDLFNALELTYEPNE</sequence>
<reference evidence="1" key="1">
    <citation type="submission" date="2023-08" db="EMBL/GenBank/DDBJ databases">
        <authorList>
            <person name="Alioto T."/>
            <person name="Alioto T."/>
            <person name="Gomez Garrido J."/>
        </authorList>
    </citation>
    <scope>NUCLEOTIDE SEQUENCE</scope>
</reference>
<proteinExistence type="predicted"/>
<dbReference type="AlphaFoldDB" id="A0AA36F5W5"/>
<dbReference type="Proteomes" id="UP001162480">
    <property type="component" value="Chromosome 8"/>
</dbReference>
<evidence type="ECO:0000313" key="1">
    <source>
        <dbReference type="EMBL" id="CAI9726966.1"/>
    </source>
</evidence>
<accession>A0AA36F5W5</accession>
<keyword evidence="2" id="KW-1185">Reference proteome</keyword>
<protein>
    <submittedName>
        <fullName evidence="1">Uncharacterized protein</fullName>
    </submittedName>
</protein>